<evidence type="ECO:0000256" key="2">
    <source>
        <dbReference type="ARBA" id="ARBA00023015"/>
    </source>
</evidence>
<comment type="caution">
    <text evidence="5">The sequence shown here is derived from an EMBL/GenBank/DDBJ whole genome shotgun (WGS) entry which is preliminary data.</text>
</comment>
<dbReference type="EMBL" id="JAGGJA010000001">
    <property type="protein sequence ID" value="MCW9705588.1"/>
    <property type="molecule type" value="Genomic_DNA"/>
</dbReference>
<reference evidence="5 6" key="1">
    <citation type="submission" date="2021-03" db="EMBL/GenBank/DDBJ databases">
        <title>Aliifodinibius sp. nov., a new bacterium isolated from saline soil.</title>
        <authorList>
            <person name="Galisteo C."/>
            <person name="De La Haba R."/>
            <person name="Sanchez-Porro C."/>
            <person name="Ventosa A."/>
        </authorList>
    </citation>
    <scope>NUCLEOTIDE SEQUENCE [LARGE SCALE GENOMIC DNA]</scope>
    <source>
        <strain evidence="5 6">1BSP15-2V2</strain>
    </source>
</reference>
<dbReference type="PANTHER" id="PTHR43133">
    <property type="entry name" value="RNA POLYMERASE ECF-TYPE SIGMA FACTO"/>
    <property type="match status" value="1"/>
</dbReference>
<evidence type="ECO:0000256" key="4">
    <source>
        <dbReference type="ARBA" id="ARBA00023163"/>
    </source>
</evidence>
<name>A0ABT3PI29_9BACT</name>
<dbReference type="Gene3D" id="1.10.1740.10">
    <property type="match status" value="1"/>
</dbReference>
<keyword evidence="3" id="KW-0731">Sigma factor</keyword>
<protein>
    <submittedName>
        <fullName evidence="5">Sigma-70 family RNA polymerase sigma factor</fullName>
    </submittedName>
</protein>
<dbReference type="InterPro" id="IPR013324">
    <property type="entry name" value="RNA_pol_sigma_r3/r4-like"/>
</dbReference>
<gene>
    <name evidence="5" type="ORF">J6I44_01915</name>
</gene>
<evidence type="ECO:0000256" key="3">
    <source>
        <dbReference type="ARBA" id="ARBA00023082"/>
    </source>
</evidence>
<sequence>MDYSELVTAINNNDTRKINKLIDLIRPRLIAFLCIHMNAGEADAKDIAQDSLIIAIETIEEDELREPQQVIKYMLSICKNRYLKYLKKQKKISATDISKHQEQGPNQLQALLNKEQMRLLRLCLQQLKKKHQQFMQFWFDHPDAHTNRVAEKFEISVSSAWTRKHRLIKRLNKCYQKKSKL</sequence>
<dbReference type="SUPFAM" id="SSF88659">
    <property type="entry name" value="Sigma3 and sigma4 domains of RNA polymerase sigma factors"/>
    <property type="match status" value="1"/>
</dbReference>
<dbReference type="RefSeq" id="WP_265764252.1">
    <property type="nucleotide sequence ID" value="NZ_JAGGJA010000001.1"/>
</dbReference>
<dbReference type="Gene3D" id="1.10.10.10">
    <property type="entry name" value="Winged helix-like DNA-binding domain superfamily/Winged helix DNA-binding domain"/>
    <property type="match status" value="1"/>
</dbReference>
<dbReference type="SUPFAM" id="SSF88946">
    <property type="entry name" value="Sigma2 domain of RNA polymerase sigma factors"/>
    <property type="match status" value="1"/>
</dbReference>
<keyword evidence="2" id="KW-0805">Transcription regulation</keyword>
<accession>A0ABT3PI29</accession>
<evidence type="ECO:0000313" key="5">
    <source>
        <dbReference type="EMBL" id="MCW9705588.1"/>
    </source>
</evidence>
<evidence type="ECO:0000313" key="6">
    <source>
        <dbReference type="Proteomes" id="UP001207918"/>
    </source>
</evidence>
<proteinExistence type="inferred from homology"/>
<organism evidence="5 6">
    <name type="scientific">Fodinibius salsisoli</name>
    <dbReference type="NCBI Taxonomy" id="2820877"/>
    <lineage>
        <taxon>Bacteria</taxon>
        <taxon>Pseudomonadati</taxon>
        <taxon>Balneolota</taxon>
        <taxon>Balneolia</taxon>
        <taxon>Balneolales</taxon>
        <taxon>Balneolaceae</taxon>
        <taxon>Fodinibius</taxon>
    </lineage>
</organism>
<evidence type="ECO:0000256" key="1">
    <source>
        <dbReference type="ARBA" id="ARBA00010641"/>
    </source>
</evidence>
<dbReference type="InterPro" id="IPR036388">
    <property type="entry name" value="WH-like_DNA-bd_sf"/>
</dbReference>
<keyword evidence="6" id="KW-1185">Reference proteome</keyword>
<dbReference type="InterPro" id="IPR013325">
    <property type="entry name" value="RNA_pol_sigma_r2"/>
</dbReference>
<comment type="similarity">
    <text evidence="1">Belongs to the sigma-70 factor family. ECF subfamily.</text>
</comment>
<dbReference type="PANTHER" id="PTHR43133:SF51">
    <property type="entry name" value="RNA POLYMERASE SIGMA FACTOR"/>
    <property type="match status" value="1"/>
</dbReference>
<dbReference type="Proteomes" id="UP001207918">
    <property type="component" value="Unassembled WGS sequence"/>
</dbReference>
<keyword evidence="4" id="KW-0804">Transcription</keyword>
<dbReference type="InterPro" id="IPR039425">
    <property type="entry name" value="RNA_pol_sigma-70-like"/>
</dbReference>